<comment type="caution">
    <text evidence="1">The sequence shown here is derived from an EMBL/GenBank/DDBJ whole genome shotgun (WGS) entry which is preliminary data.</text>
</comment>
<evidence type="ECO:0000313" key="1">
    <source>
        <dbReference type="EMBL" id="KAJ7557983.1"/>
    </source>
</evidence>
<evidence type="ECO:0000313" key="2">
    <source>
        <dbReference type="Proteomes" id="UP001162992"/>
    </source>
</evidence>
<accession>A0ACC2DUK8</accession>
<dbReference type="Proteomes" id="UP001162992">
    <property type="component" value="Chromosome 4"/>
</dbReference>
<name>A0ACC2DUK8_DIPCM</name>
<keyword evidence="2" id="KW-1185">Reference proteome</keyword>
<organism evidence="1 2">
    <name type="scientific">Diphasiastrum complanatum</name>
    <name type="common">Issler's clubmoss</name>
    <name type="synonym">Lycopodium complanatum</name>
    <dbReference type="NCBI Taxonomy" id="34168"/>
    <lineage>
        <taxon>Eukaryota</taxon>
        <taxon>Viridiplantae</taxon>
        <taxon>Streptophyta</taxon>
        <taxon>Embryophyta</taxon>
        <taxon>Tracheophyta</taxon>
        <taxon>Lycopodiopsida</taxon>
        <taxon>Lycopodiales</taxon>
        <taxon>Lycopodiaceae</taxon>
        <taxon>Lycopodioideae</taxon>
        <taxon>Diphasiastrum</taxon>
    </lineage>
</organism>
<proteinExistence type="predicted"/>
<dbReference type="EMBL" id="CM055095">
    <property type="protein sequence ID" value="KAJ7557983.1"/>
    <property type="molecule type" value="Genomic_DNA"/>
</dbReference>
<reference evidence="2" key="1">
    <citation type="journal article" date="2024" name="Proc. Natl. Acad. Sci. U.S.A.">
        <title>Extraordinary preservation of gene collinearity over three hundred million years revealed in homosporous lycophytes.</title>
        <authorList>
            <person name="Li C."/>
            <person name="Wickell D."/>
            <person name="Kuo L.Y."/>
            <person name="Chen X."/>
            <person name="Nie B."/>
            <person name="Liao X."/>
            <person name="Peng D."/>
            <person name="Ji J."/>
            <person name="Jenkins J."/>
            <person name="Williams M."/>
            <person name="Shu S."/>
            <person name="Plott C."/>
            <person name="Barry K."/>
            <person name="Rajasekar S."/>
            <person name="Grimwood J."/>
            <person name="Han X."/>
            <person name="Sun S."/>
            <person name="Hou Z."/>
            <person name="He W."/>
            <person name="Dai G."/>
            <person name="Sun C."/>
            <person name="Schmutz J."/>
            <person name="Leebens-Mack J.H."/>
            <person name="Li F.W."/>
            <person name="Wang L."/>
        </authorList>
    </citation>
    <scope>NUCLEOTIDE SEQUENCE [LARGE SCALE GENOMIC DNA]</scope>
    <source>
        <strain evidence="2">cv. PW_Plant_1</strain>
    </source>
</reference>
<sequence>MSTYASGQLRMPPGFRFHPTDEELVGYYLKKKVASEQLDMDIIHEVDLYKLEPWDLQEQCKSSLGEQTEWYFYSHRDKKYLTGTRANRATIAGFWKATGRDKAIYNHLQLIGRRKTLVFYRGRAPNGQKTNWIMHEYRLEEPNNSTGRDIVWVICHVFKKRMDHKDPDQDHVSVYKMQDHMLSNLDSSNSTKAAACGGPFLCKKETELEHTSLRCTELPHLESPEFFCNVSSSEINGSNGGSTRNLKSTPPITHEAKACAKKPRPATLLQGQPQVFGTDLEPGWDITNAVAVKGLGQQTTLKDQNYDMDKGNNLRDGALLQQSEFPSSYEIDLWNFEK</sequence>
<gene>
    <name evidence="1" type="ORF">O6H91_04G019600</name>
</gene>
<protein>
    <submittedName>
        <fullName evidence="1">Uncharacterized protein</fullName>
    </submittedName>
</protein>